<evidence type="ECO:0000256" key="1">
    <source>
        <dbReference type="SAM" id="MobiDB-lite"/>
    </source>
</evidence>
<name>A0A8H4UU99_9HYPO</name>
<feature type="region of interest" description="Disordered" evidence="1">
    <location>
        <begin position="356"/>
        <end position="376"/>
    </location>
</feature>
<feature type="compositionally biased region" description="Low complexity" evidence="1">
    <location>
        <begin position="423"/>
        <end position="441"/>
    </location>
</feature>
<protein>
    <submittedName>
        <fullName evidence="2">Uncharacterized protein</fullName>
    </submittedName>
</protein>
<reference evidence="2" key="1">
    <citation type="journal article" date="2020" name="BMC Genomics">
        <title>Correction to: Identification and distribution of gene clusters required for synthesis of sphingolipid metabolism inhibitors in diverse species of the filamentous fungus Fusarium.</title>
        <authorList>
            <person name="Kim H.S."/>
            <person name="Lohmar J.M."/>
            <person name="Busman M."/>
            <person name="Brown D.W."/>
            <person name="Naumann T.A."/>
            <person name="Divon H.H."/>
            <person name="Lysoe E."/>
            <person name="Uhlig S."/>
            <person name="Proctor R.H."/>
        </authorList>
    </citation>
    <scope>NUCLEOTIDE SEQUENCE</scope>
    <source>
        <strain evidence="2">NRRL 22465</strain>
    </source>
</reference>
<evidence type="ECO:0000313" key="2">
    <source>
        <dbReference type="EMBL" id="KAF4984089.1"/>
    </source>
</evidence>
<dbReference type="PANTHER" id="PTHR38887">
    <property type="entry name" value="CHROMOSOME 21, WHOLE GENOME SHOTGUN SEQUENCE"/>
    <property type="match status" value="1"/>
</dbReference>
<dbReference type="InterPro" id="IPR053221">
    <property type="entry name" value="Burnettramic_acid_biosynth"/>
</dbReference>
<proteinExistence type="predicted"/>
<comment type="caution">
    <text evidence="2">The sequence shown here is derived from an EMBL/GenBank/DDBJ whole genome shotgun (WGS) entry which is preliminary data.</text>
</comment>
<accession>A0A8H4UU99</accession>
<reference evidence="2" key="2">
    <citation type="submission" date="2020-05" db="EMBL/GenBank/DDBJ databases">
        <authorList>
            <person name="Kim H.-S."/>
            <person name="Proctor R.H."/>
            <person name="Brown D.W."/>
        </authorList>
    </citation>
    <scope>NUCLEOTIDE SEQUENCE</scope>
    <source>
        <strain evidence="2">NRRL 22465</strain>
    </source>
</reference>
<dbReference type="AlphaFoldDB" id="A0A8H4UU99"/>
<dbReference type="EMBL" id="JABEYC010000034">
    <property type="protein sequence ID" value="KAF4984089.1"/>
    <property type="molecule type" value="Genomic_DNA"/>
</dbReference>
<feature type="region of interest" description="Disordered" evidence="1">
    <location>
        <begin position="28"/>
        <end position="64"/>
    </location>
</feature>
<dbReference type="Proteomes" id="UP000635477">
    <property type="component" value="Unassembled WGS sequence"/>
</dbReference>
<dbReference type="OrthoDB" id="3433125at2759"/>
<keyword evidence="3" id="KW-1185">Reference proteome</keyword>
<feature type="region of interest" description="Disordered" evidence="1">
    <location>
        <begin position="422"/>
        <end position="465"/>
    </location>
</feature>
<organism evidence="2 3">
    <name type="scientific">Fusarium zealandicum</name>
    <dbReference type="NCBI Taxonomy" id="1053134"/>
    <lineage>
        <taxon>Eukaryota</taxon>
        <taxon>Fungi</taxon>
        <taxon>Dikarya</taxon>
        <taxon>Ascomycota</taxon>
        <taxon>Pezizomycotina</taxon>
        <taxon>Sordariomycetes</taxon>
        <taxon>Hypocreomycetidae</taxon>
        <taxon>Hypocreales</taxon>
        <taxon>Nectriaceae</taxon>
        <taxon>Fusarium</taxon>
        <taxon>Fusarium staphyleae species complex</taxon>
    </lineage>
</organism>
<gene>
    <name evidence="2" type="ORF">FZEAL_628</name>
</gene>
<dbReference type="PANTHER" id="PTHR38887:SF1">
    <property type="entry name" value="RAS MODIFICATION PROTEIN ERF4"/>
    <property type="match status" value="1"/>
</dbReference>
<evidence type="ECO:0000313" key="3">
    <source>
        <dbReference type="Proteomes" id="UP000635477"/>
    </source>
</evidence>
<feature type="region of interest" description="Disordered" evidence="1">
    <location>
        <begin position="115"/>
        <end position="137"/>
    </location>
</feature>
<feature type="compositionally biased region" description="Basic and acidic residues" evidence="1">
    <location>
        <begin position="45"/>
        <end position="54"/>
    </location>
</feature>
<sequence length="491" mass="53922">MSGQGLDPLKRLLVKGLAGGIGLASESIVSYKERRKTKSQTPSTKSRDASDHEASTITSADPIAIHELPGDNEMQMEEEVQWDLDEAQKKFSPHAPSTGELPSYYQQDSDSVDLGQHLINRHPPPSSPTTNARLSQPVILPQRRPKTRQRGFIKAYAPALDDVGITQVMFLDFLHTFDTSTQASPWLDAINLASMGLAFIPHFPMVVSIAIQISVMAAKDIHNRTRTNAYLDKANRDFFQPRGLYCLVMTYSPDAGNDHKEMDVTSTIATSLNPSSTSRKLYGKLRESSGKTYGEVELPEAAPLVFPALDDSTVQPRSTKEKMEGVQNYVRDYYDKRAQANFAGKHAGSALVQGPSPKFTSRYADPNHPASSGSFRSLVTGGYVNPPPMSRQRLSVGNSFSRWDERGQNGEYTLRDHVTRTRGMVSSRSSSAGYGSDGAQGVTESNTRTSHRGRGARDNMPLSPLSIPANMVKRAIKKVGRDSHCVSLNIH</sequence>